<keyword evidence="2" id="KW-1185">Reference proteome</keyword>
<sequence>MVFPFIERYYGGHPDWLQWTLNIMTNKLDNHNRPLTNRIALPAQFLQQFRPDEQSEYSRHHLFAHPLFKSVAFQMFSRDLSTAMDDAAPPRSDSLRLNAPALEHKIRNLDTKITDGLKHLNRHFDDTIDNLTTKFQSCIWEVEPDIQFGLGDDTSGVCRCPSKEFTEGGGDIRTNGHYERSIIIAIHNPFRHCPTDSPSECATSPTKALSELE</sequence>
<dbReference type="Proteomes" id="UP000723463">
    <property type="component" value="Unassembled WGS sequence"/>
</dbReference>
<name>A0A9P6JY88_9FUNG</name>
<evidence type="ECO:0000313" key="1">
    <source>
        <dbReference type="EMBL" id="KAF9537500.1"/>
    </source>
</evidence>
<accession>A0A9P6JY88</accession>
<dbReference type="AlphaFoldDB" id="A0A9P6JY88"/>
<protein>
    <submittedName>
        <fullName evidence="1">Uncharacterized protein</fullName>
    </submittedName>
</protein>
<evidence type="ECO:0000313" key="2">
    <source>
        <dbReference type="Proteomes" id="UP000723463"/>
    </source>
</evidence>
<dbReference type="EMBL" id="JAAAXW010000393">
    <property type="protein sequence ID" value="KAF9537500.1"/>
    <property type="molecule type" value="Genomic_DNA"/>
</dbReference>
<proteinExistence type="predicted"/>
<comment type="caution">
    <text evidence="1">The sequence shown here is derived from an EMBL/GenBank/DDBJ whole genome shotgun (WGS) entry which is preliminary data.</text>
</comment>
<gene>
    <name evidence="1" type="ORF">EC957_008067</name>
</gene>
<organism evidence="1 2">
    <name type="scientific">Mortierella hygrophila</name>
    <dbReference type="NCBI Taxonomy" id="979708"/>
    <lineage>
        <taxon>Eukaryota</taxon>
        <taxon>Fungi</taxon>
        <taxon>Fungi incertae sedis</taxon>
        <taxon>Mucoromycota</taxon>
        <taxon>Mortierellomycotina</taxon>
        <taxon>Mortierellomycetes</taxon>
        <taxon>Mortierellales</taxon>
        <taxon>Mortierellaceae</taxon>
        <taxon>Mortierella</taxon>
    </lineage>
</organism>
<reference evidence="1" key="1">
    <citation type="journal article" date="2020" name="Fungal Divers.">
        <title>Resolving the Mortierellaceae phylogeny through synthesis of multi-gene phylogenetics and phylogenomics.</title>
        <authorList>
            <person name="Vandepol N."/>
            <person name="Liber J."/>
            <person name="Desiro A."/>
            <person name="Na H."/>
            <person name="Kennedy M."/>
            <person name="Barry K."/>
            <person name="Grigoriev I.V."/>
            <person name="Miller A.N."/>
            <person name="O'Donnell K."/>
            <person name="Stajich J.E."/>
            <person name="Bonito G."/>
        </authorList>
    </citation>
    <scope>NUCLEOTIDE SEQUENCE</scope>
    <source>
        <strain evidence="1">NRRL 2591</strain>
    </source>
</reference>